<feature type="region of interest" description="Disordered" evidence="1">
    <location>
        <begin position="128"/>
        <end position="151"/>
    </location>
</feature>
<evidence type="ECO:0000313" key="4">
    <source>
        <dbReference type="Proteomes" id="UP000027265"/>
    </source>
</evidence>
<protein>
    <recommendedName>
        <fullName evidence="2">DH domain-containing protein</fullName>
    </recommendedName>
</protein>
<gene>
    <name evidence="3" type="ORF">JAAARDRAFT_368068</name>
</gene>
<dbReference type="HOGENOM" id="CLU_970110_0_0_1"/>
<feature type="region of interest" description="Disordered" evidence="1">
    <location>
        <begin position="61"/>
        <end position="110"/>
    </location>
</feature>
<dbReference type="InParanoid" id="A0A067Q7V5"/>
<proteinExistence type="predicted"/>
<sequence length="290" mass="31506">MHSYLPALLRASQSFLAHISSDPSIYGVSAAFLGCEEEFDSAFVAYSGIVGEIFSEKVNKLQRRDRRPSASRGANSAPAELTLGQRNRSKSGFASRYNMTKPWRTSEPPPLPTINGDGKFLGALGNGLSFPLPSPDHHPNPAESSRTKSGLGRTLSIWRKSVPSLTTMVTPTPPLSAIMVNTHAPRGSAGKHSRPSTADSMASSFGGSTYGGFGMETKKVKKERKPPLRDLAIQPTQRVTRYVLQYRDLLNNTSVSSPSRVLVERALEGAMRIATKCDRAQDNAAFLRRS</sequence>
<dbReference type="GO" id="GO:0005085">
    <property type="term" value="F:guanyl-nucleotide exchange factor activity"/>
    <property type="evidence" value="ECO:0007669"/>
    <property type="project" value="InterPro"/>
</dbReference>
<organism evidence="3 4">
    <name type="scientific">Jaapia argillacea MUCL 33604</name>
    <dbReference type="NCBI Taxonomy" id="933084"/>
    <lineage>
        <taxon>Eukaryota</taxon>
        <taxon>Fungi</taxon>
        <taxon>Dikarya</taxon>
        <taxon>Basidiomycota</taxon>
        <taxon>Agaricomycotina</taxon>
        <taxon>Agaricomycetes</taxon>
        <taxon>Agaricomycetidae</taxon>
        <taxon>Jaapiales</taxon>
        <taxon>Jaapiaceae</taxon>
        <taxon>Jaapia</taxon>
    </lineage>
</organism>
<dbReference type="EMBL" id="KL197710">
    <property type="protein sequence ID" value="KDQ63128.1"/>
    <property type="molecule type" value="Genomic_DNA"/>
</dbReference>
<dbReference type="InterPro" id="IPR035899">
    <property type="entry name" value="DBL_dom_sf"/>
</dbReference>
<dbReference type="InterPro" id="IPR000219">
    <property type="entry name" value="DH_dom"/>
</dbReference>
<evidence type="ECO:0000313" key="3">
    <source>
        <dbReference type="EMBL" id="KDQ63128.1"/>
    </source>
</evidence>
<dbReference type="Pfam" id="PF00621">
    <property type="entry name" value="RhoGEF"/>
    <property type="match status" value="1"/>
</dbReference>
<keyword evidence="4" id="KW-1185">Reference proteome</keyword>
<dbReference type="PROSITE" id="PS50010">
    <property type="entry name" value="DH_2"/>
    <property type="match status" value="1"/>
</dbReference>
<dbReference type="OrthoDB" id="660555at2759"/>
<feature type="region of interest" description="Disordered" evidence="1">
    <location>
        <begin position="184"/>
        <end position="208"/>
    </location>
</feature>
<feature type="domain" description="DH" evidence="2">
    <location>
        <begin position="227"/>
        <end position="280"/>
    </location>
</feature>
<dbReference type="STRING" id="933084.A0A067Q7V5"/>
<name>A0A067Q7V5_9AGAM</name>
<evidence type="ECO:0000256" key="1">
    <source>
        <dbReference type="SAM" id="MobiDB-lite"/>
    </source>
</evidence>
<accession>A0A067Q7V5</accession>
<dbReference type="Proteomes" id="UP000027265">
    <property type="component" value="Unassembled WGS sequence"/>
</dbReference>
<reference evidence="4" key="1">
    <citation type="journal article" date="2014" name="Proc. Natl. Acad. Sci. U.S.A.">
        <title>Extensive sampling of basidiomycete genomes demonstrates inadequacy of the white-rot/brown-rot paradigm for wood decay fungi.</title>
        <authorList>
            <person name="Riley R."/>
            <person name="Salamov A.A."/>
            <person name="Brown D.W."/>
            <person name="Nagy L.G."/>
            <person name="Floudas D."/>
            <person name="Held B.W."/>
            <person name="Levasseur A."/>
            <person name="Lombard V."/>
            <person name="Morin E."/>
            <person name="Otillar R."/>
            <person name="Lindquist E.A."/>
            <person name="Sun H."/>
            <person name="LaButti K.M."/>
            <person name="Schmutz J."/>
            <person name="Jabbour D."/>
            <person name="Luo H."/>
            <person name="Baker S.E."/>
            <person name="Pisabarro A.G."/>
            <person name="Walton J.D."/>
            <person name="Blanchette R.A."/>
            <person name="Henrissat B."/>
            <person name="Martin F."/>
            <person name="Cullen D."/>
            <person name="Hibbett D.S."/>
            <person name="Grigoriev I.V."/>
        </authorList>
    </citation>
    <scope>NUCLEOTIDE SEQUENCE [LARGE SCALE GENOMIC DNA]</scope>
    <source>
        <strain evidence="4">MUCL 33604</strain>
    </source>
</reference>
<dbReference type="Gene3D" id="1.20.900.10">
    <property type="entry name" value="Dbl homology (DH) domain"/>
    <property type="match status" value="1"/>
</dbReference>
<dbReference type="AlphaFoldDB" id="A0A067Q7V5"/>
<dbReference type="SUPFAM" id="SSF48065">
    <property type="entry name" value="DBL homology domain (DH-domain)"/>
    <property type="match status" value="1"/>
</dbReference>
<evidence type="ECO:0000259" key="2">
    <source>
        <dbReference type="PROSITE" id="PS50010"/>
    </source>
</evidence>